<dbReference type="GO" id="GO:0005886">
    <property type="term" value="C:plasma membrane"/>
    <property type="evidence" value="ECO:0007669"/>
    <property type="project" value="UniProtKB-SubCell"/>
</dbReference>
<feature type="transmembrane region" description="Helical" evidence="6">
    <location>
        <begin position="37"/>
        <end position="54"/>
    </location>
</feature>
<dbReference type="InterPro" id="IPR019108">
    <property type="entry name" value="Caa3_assmbl_CtaG-rel"/>
</dbReference>
<evidence type="ECO:0000256" key="3">
    <source>
        <dbReference type="ARBA" id="ARBA00022692"/>
    </source>
</evidence>
<evidence type="ECO:0000256" key="6">
    <source>
        <dbReference type="SAM" id="Phobius"/>
    </source>
</evidence>
<evidence type="ECO:0000256" key="4">
    <source>
        <dbReference type="ARBA" id="ARBA00022989"/>
    </source>
</evidence>
<organism evidence="7 8">
    <name type="scientific">Mesorhizobium mediterraneum</name>
    <dbReference type="NCBI Taxonomy" id="43617"/>
    <lineage>
        <taxon>Bacteria</taxon>
        <taxon>Pseudomonadati</taxon>
        <taxon>Pseudomonadota</taxon>
        <taxon>Alphaproteobacteria</taxon>
        <taxon>Hyphomicrobiales</taxon>
        <taxon>Phyllobacteriaceae</taxon>
        <taxon>Mesorhizobium</taxon>
    </lineage>
</organism>
<evidence type="ECO:0000313" key="7">
    <source>
        <dbReference type="EMBL" id="PAP98343.1"/>
    </source>
</evidence>
<keyword evidence="4 6" id="KW-1133">Transmembrane helix</keyword>
<proteinExistence type="predicted"/>
<feature type="transmembrane region" description="Helical" evidence="6">
    <location>
        <begin position="66"/>
        <end position="84"/>
    </location>
</feature>
<comment type="subcellular location">
    <subcellularLocation>
        <location evidence="1">Cell membrane</location>
        <topology evidence="1">Multi-pass membrane protein</topology>
    </subcellularLocation>
</comment>
<protein>
    <submittedName>
        <fullName evidence="7">Cytochrome-c oxidase</fullName>
    </submittedName>
</protein>
<evidence type="ECO:0000256" key="5">
    <source>
        <dbReference type="ARBA" id="ARBA00023136"/>
    </source>
</evidence>
<name>A0AB36R117_9HYPH</name>
<gene>
    <name evidence="7" type="ORF">CIT25_31880</name>
</gene>
<feature type="transmembrane region" description="Helical" evidence="6">
    <location>
        <begin position="96"/>
        <end position="117"/>
    </location>
</feature>
<accession>A0AB36R117</accession>
<dbReference type="AlphaFoldDB" id="A0AB36R117"/>
<keyword evidence="8" id="KW-1185">Reference proteome</keyword>
<keyword evidence="5 6" id="KW-0472">Membrane</keyword>
<dbReference type="Pfam" id="PF09678">
    <property type="entry name" value="Caa3_CtaG"/>
    <property type="match status" value="1"/>
</dbReference>
<evidence type="ECO:0000256" key="1">
    <source>
        <dbReference type="ARBA" id="ARBA00004651"/>
    </source>
</evidence>
<evidence type="ECO:0000256" key="2">
    <source>
        <dbReference type="ARBA" id="ARBA00022475"/>
    </source>
</evidence>
<feature type="transmembrane region" description="Helical" evidence="6">
    <location>
        <begin position="129"/>
        <end position="151"/>
    </location>
</feature>
<comment type="caution">
    <text evidence="7">The sequence shown here is derived from an EMBL/GenBank/DDBJ whole genome shotgun (WGS) entry which is preliminary data.</text>
</comment>
<reference evidence="8" key="1">
    <citation type="submission" date="2017-08" db="EMBL/GenBank/DDBJ databases">
        <title>Mesorhizobium wenxinae sp. nov., a novel rhizobial species isolated from root nodules of chickpea (Cicer arietinum L.).</title>
        <authorList>
            <person name="Zhang J."/>
        </authorList>
    </citation>
    <scope>NUCLEOTIDE SEQUENCE [LARGE SCALE GENOMIC DNA]</scope>
    <source>
        <strain evidence="8">USDA 3392</strain>
    </source>
</reference>
<dbReference type="EMBL" id="NPKI01000046">
    <property type="protein sequence ID" value="PAP98343.1"/>
    <property type="molecule type" value="Genomic_DNA"/>
</dbReference>
<feature type="transmembrane region" description="Helical" evidence="6">
    <location>
        <begin position="177"/>
        <end position="199"/>
    </location>
</feature>
<sequence>MYPVRRACLILGLFVLALVWLGPLLDAWRDSFSAHMLAHMGVVAIAAPLMAIGIPLGPTPDANRTFALPLLASLVELVIVWSWHAPAMRGLAQSSLLATAIEQATFLAAGLFLWLACLPRRGSDTTGNAAGAFALLLTSIHMTLLGALLALTPRPLYGTGEVSCFGVALSAQQDQELGGVIMLLVGAAVYLAGGLTLFARMLATPSRETG</sequence>
<keyword evidence="2" id="KW-1003">Cell membrane</keyword>
<dbReference type="Proteomes" id="UP000216215">
    <property type="component" value="Unassembled WGS sequence"/>
</dbReference>
<keyword evidence="3 6" id="KW-0812">Transmembrane</keyword>
<evidence type="ECO:0000313" key="8">
    <source>
        <dbReference type="Proteomes" id="UP000216215"/>
    </source>
</evidence>